<sequence>MADLVSIAGVTIAAFDKVWIIGCKAVAIVSDYQEFDKDSIELANDLQVENNRMKTLKCLLFEPSSAYSGQSLFEQFDHNVQIQLQVYLGKLLNIISESGELLKSQHITEGIHVVDQEISQHEMKVSTSLTLTRRASRTLRIRWSLWGKARLESIIKNFSKENDRLHKQVQMMCYATSIGVNLTHLDRLKTNEHSKRLGFDMTARLQLKVTGMETSAVSLQLRNDELYRNLATCARIESKFAVLSHLGINHLVEFRNYAPDKHEHVPLEGRTHERVERLAYLLRQRKDPLLHALPCDGWTIDAERNQVAFLFAVPKDTEGMPSSLLSVYENQAFRPSLGERFNLAKGLANSVSELHLVKWVHESIRSENILLLLRSGSPDVSTSAPTRLDFSQPWVMGFEFSRPELDFSSGRSDNDVARNVYRHPERQKHPQKPFAKIHDIYALGVVLLEIGLWRPVLSLEKDSFKRVSDPRTIQNYLIKKAEKSLPFQMGDRYKDIVVRCLTGNFDVDDDNKEDLKLQQAFRAKVIDVLDKTADSVG</sequence>
<organism evidence="2 3">
    <name type="scientific">Plenodomus tracheiphilus IPT5</name>
    <dbReference type="NCBI Taxonomy" id="1408161"/>
    <lineage>
        <taxon>Eukaryota</taxon>
        <taxon>Fungi</taxon>
        <taxon>Dikarya</taxon>
        <taxon>Ascomycota</taxon>
        <taxon>Pezizomycotina</taxon>
        <taxon>Dothideomycetes</taxon>
        <taxon>Pleosporomycetidae</taxon>
        <taxon>Pleosporales</taxon>
        <taxon>Pleosporineae</taxon>
        <taxon>Leptosphaeriaceae</taxon>
        <taxon>Plenodomus</taxon>
    </lineage>
</organism>
<dbReference type="GO" id="GO:0004672">
    <property type="term" value="F:protein kinase activity"/>
    <property type="evidence" value="ECO:0007669"/>
    <property type="project" value="InterPro"/>
</dbReference>
<dbReference type="SUPFAM" id="SSF56112">
    <property type="entry name" value="Protein kinase-like (PK-like)"/>
    <property type="match status" value="1"/>
</dbReference>
<dbReference type="PROSITE" id="PS50011">
    <property type="entry name" value="PROTEIN_KINASE_DOM"/>
    <property type="match status" value="1"/>
</dbReference>
<accession>A0A6A7B117</accession>
<dbReference type="InterPro" id="IPR056002">
    <property type="entry name" value="DUF7580"/>
</dbReference>
<dbReference type="InterPro" id="IPR011009">
    <property type="entry name" value="Kinase-like_dom_sf"/>
</dbReference>
<dbReference type="GO" id="GO:0005524">
    <property type="term" value="F:ATP binding"/>
    <property type="evidence" value="ECO:0007669"/>
    <property type="project" value="InterPro"/>
</dbReference>
<protein>
    <recommendedName>
        <fullName evidence="1">Protein kinase domain-containing protein</fullName>
    </recommendedName>
</protein>
<dbReference type="Proteomes" id="UP000799423">
    <property type="component" value="Unassembled WGS sequence"/>
</dbReference>
<dbReference type="Pfam" id="PF24476">
    <property type="entry name" value="DUF7580"/>
    <property type="match status" value="1"/>
</dbReference>
<evidence type="ECO:0000313" key="2">
    <source>
        <dbReference type="EMBL" id="KAF2848105.1"/>
    </source>
</evidence>
<evidence type="ECO:0000259" key="1">
    <source>
        <dbReference type="PROSITE" id="PS50011"/>
    </source>
</evidence>
<dbReference type="InterPro" id="IPR038305">
    <property type="entry name" value="HeLo_sf"/>
</dbReference>
<name>A0A6A7B117_9PLEO</name>
<dbReference type="PANTHER" id="PTHR37542">
    <property type="entry name" value="HELO DOMAIN-CONTAINING PROTEIN-RELATED"/>
    <property type="match status" value="1"/>
</dbReference>
<feature type="domain" description="Protein kinase" evidence="1">
    <location>
        <begin position="191"/>
        <end position="521"/>
    </location>
</feature>
<dbReference type="OrthoDB" id="1911848at2759"/>
<evidence type="ECO:0000313" key="3">
    <source>
        <dbReference type="Proteomes" id="UP000799423"/>
    </source>
</evidence>
<dbReference type="AlphaFoldDB" id="A0A6A7B117"/>
<dbReference type="Gene3D" id="1.10.510.10">
    <property type="entry name" value="Transferase(Phosphotransferase) domain 1"/>
    <property type="match status" value="1"/>
</dbReference>
<dbReference type="EMBL" id="MU006320">
    <property type="protein sequence ID" value="KAF2848105.1"/>
    <property type="molecule type" value="Genomic_DNA"/>
</dbReference>
<dbReference type="Gene3D" id="1.20.120.1020">
    <property type="entry name" value="Prion-inhibition and propagation, HeLo domain"/>
    <property type="match status" value="1"/>
</dbReference>
<proteinExistence type="predicted"/>
<dbReference type="InterPro" id="IPR000719">
    <property type="entry name" value="Prot_kinase_dom"/>
</dbReference>
<keyword evidence="3" id="KW-1185">Reference proteome</keyword>
<reference evidence="2" key="1">
    <citation type="submission" date="2020-01" db="EMBL/GenBank/DDBJ databases">
        <authorList>
            <consortium name="DOE Joint Genome Institute"/>
            <person name="Haridas S."/>
            <person name="Albert R."/>
            <person name="Binder M."/>
            <person name="Bloem J."/>
            <person name="Labutti K."/>
            <person name="Salamov A."/>
            <person name="Andreopoulos B."/>
            <person name="Baker S.E."/>
            <person name="Barry K."/>
            <person name="Bills G."/>
            <person name="Bluhm B.H."/>
            <person name="Cannon C."/>
            <person name="Castanera R."/>
            <person name="Culley D.E."/>
            <person name="Daum C."/>
            <person name="Ezra D."/>
            <person name="Gonzalez J.B."/>
            <person name="Henrissat B."/>
            <person name="Kuo A."/>
            <person name="Liang C."/>
            <person name="Lipzen A."/>
            <person name="Lutzoni F."/>
            <person name="Magnuson J."/>
            <person name="Mondo S."/>
            <person name="Nolan M."/>
            <person name="Ohm R."/>
            <person name="Pangilinan J."/>
            <person name="Park H.-J."/>
            <person name="Ramirez L."/>
            <person name="Alfaro M."/>
            <person name="Sun H."/>
            <person name="Tritt A."/>
            <person name="Yoshinaga Y."/>
            <person name="Zwiers L.-H."/>
            <person name="Turgeon B.G."/>
            <person name="Goodwin S.B."/>
            <person name="Spatafora J.W."/>
            <person name="Crous P.W."/>
            <person name="Grigoriev I.V."/>
        </authorList>
    </citation>
    <scope>NUCLEOTIDE SEQUENCE</scope>
    <source>
        <strain evidence="2">IPT5</strain>
    </source>
</reference>
<gene>
    <name evidence="2" type="ORF">T440DRAFT_429324</name>
</gene>